<dbReference type="SUPFAM" id="SSF53474">
    <property type="entry name" value="alpha/beta-Hydrolases"/>
    <property type="match status" value="1"/>
</dbReference>
<feature type="domain" description="AB hydrolase-1" evidence="1">
    <location>
        <begin position="18"/>
        <end position="242"/>
    </location>
</feature>
<dbReference type="Proteomes" id="UP001296706">
    <property type="component" value="Unassembled WGS sequence"/>
</dbReference>
<sequence length="252" mass="26391">MAATAPAASPSTGVKPTVVLVHGAWADASSWDGEVSALRKQGYDVRAIANPLENLTTDAEYVKSFLSTLSGPIVLAGHSYGGAVITNAAVDNPNIKALVYIDAAAPDVGETNGSLSGADSVLKTNPDGKLFDKVPYPGAPAGAVDLYLKQDIFVHNFGSDLPPDLATQLWATQRAASTSAFDTPSKYAAWKTIPSWYFISSGDQIITPTSEKAMAQRAHSHVTLFDGGSHLTLISHPDAVTAVIQQAIDSVR</sequence>
<evidence type="ECO:0000313" key="3">
    <source>
        <dbReference type="Proteomes" id="UP001296706"/>
    </source>
</evidence>
<dbReference type="GO" id="GO:0016787">
    <property type="term" value="F:hydrolase activity"/>
    <property type="evidence" value="ECO:0007669"/>
    <property type="project" value="UniProtKB-KW"/>
</dbReference>
<dbReference type="Gene3D" id="3.40.50.1820">
    <property type="entry name" value="alpha/beta hydrolase"/>
    <property type="match status" value="1"/>
</dbReference>
<dbReference type="InterPro" id="IPR052897">
    <property type="entry name" value="Sec-Metab_Biosynth_Hydrolase"/>
</dbReference>
<dbReference type="PANTHER" id="PTHR37017:SF11">
    <property type="entry name" value="ESTERASE_LIPASE_THIOESTERASE DOMAIN-CONTAINING PROTEIN"/>
    <property type="match status" value="1"/>
</dbReference>
<protein>
    <submittedName>
        <fullName evidence="2">Alpha/beta hydrolase</fullName>
    </submittedName>
</protein>
<comment type="caution">
    <text evidence="2">The sequence shown here is derived from an EMBL/GenBank/DDBJ whole genome shotgun (WGS) entry which is preliminary data.</text>
</comment>
<proteinExistence type="predicted"/>
<gene>
    <name evidence="2" type="ORF">HF577_24965</name>
</gene>
<dbReference type="Pfam" id="PF12697">
    <property type="entry name" value="Abhydrolase_6"/>
    <property type="match status" value="1"/>
</dbReference>
<reference evidence="2 3" key="1">
    <citation type="submission" date="2020-04" db="EMBL/GenBank/DDBJ databases">
        <authorList>
            <person name="Klaysubun C."/>
            <person name="Duangmal K."/>
            <person name="Lipun K."/>
        </authorList>
    </citation>
    <scope>NUCLEOTIDE SEQUENCE [LARGE SCALE GENOMIC DNA]</scope>
    <source>
        <strain evidence="2 3">JCM 11839</strain>
    </source>
</reference>
<dbReference type="InterPro" id="IPR000073">
    <property type="entry name" value="AB_hydrolase_1"/>
</dbReference>
<name>A0ABX1RIV7_9PSEU</name>
<keyword evidence="2" id="KW-0378">Hydrolase</keyword>
<dbReference type="EMBL" id="JAAXKY010000097">
    <property type="protein sequence ID" value="NMH80326.1"/>
    <property type="molecule type" value="Genomic_DNA"/>
</dbReference>
<organism evidence="2 3">
    <name type="scientific">Pseudonocardia xinjiangensis</name>
    <dbReference type="NCBI Taxonomy" id="75289"/>
    <lineage>
        <taxon>Bacteria</taxon>
        <taxon>Bacillati</taxon>
        <taxon>Actinomycetota</taxon>
        <taxon>Actinomycetes</taxon>
        <taxon>Pseudonocardiales</taxon>
        <taxon>Pseudonocardiaceae</taxon>
        <taxon>Pseudonocardia</taxon>
    </lineage>
</organism>
<evidence type="ECO:0000259" key="1">
    <source>
        <dbReference type="Pfam" id="PF12697"/>
    </source>
</evidence>
<dbReference type="PANTHER" id="PTHR37017">
    <property type="entry name" value="AB HYDROLASE-1 DOMAIN-CONTAINING PROTEIN-RELATED"/>
    <property type="match status" value="1"/>
</dbReference>
<keyword evidence="3" id="KW-1185">Reference proteome</keyword>
<dbReference type="InterPro" id="IPR029058">
    <property type="entry name" value="AB_hydrolase_fold"/>
</dbReference>
<evidence type="ECO:0000313" key="2">
    <source>
        <dbReference type="EMBL" id="NMH80326.1"/>
    </source>
</evidence>
<accession>A0ABX1RIV7</accession>